<sequence>MFRNRKQILENPLPFHRKHFDDLGDTFKVEVSFGRNIIFTCNANIIRHALQQNHKNYRKSELQTEDLARYIGKGILTAEGEHWRVHRRMIQPAFHKKKLHLLLRTMLLVIREELGRIEPRKTTDIFPLMGDLAFQVVAQSLFSRADIRTRMNKLQEITERNQQMLIREMRQPYLKWYFRLSGKITKHMDMAEQGRDILNGIIEERIESGEEKNDLLDMLLQARYEDGSAMSRQQLIDEVLILFTAGHETTANALSFALHLLASNPGKQEKLYEEVRATDWEESDPLDLLGKLSYTKQCIEEALRLYPPVYVIDRVAKEQDSIEGLELRKNTLLLMSVYELHRSEEFWEQPEEFIPERFDPGRNLNHSAYYYPFGAGPRMCVGNNFAMYEMVMVLSMLVKEFRITTPQPTLTLNPLISLKPGPVYLEFVPR</sequence>
<dbReference type="InterPro" id="IPR036396">
    <property type="entry name" value="Cyt_P450_sf"/>
</dbReference>
<dbReference type="GO" id="GO:0020037">
    <property type="term" value="F:heme binding"/>
    <property type="evidence" value="ECO:0007669"/>
    <property type="project" value="InterPro"/>
</dbReference>
<dbReference type="PANTHER" id="PTHR24291">
    <property type="entry name" value="CYTOCHROME P450 FAMILY 4"/>
    <property type="match status" value="1"/>
</dbReference>
<evidence type="ECO:0000256" key="4">
    <source>
        <dbReference type="ARBA" id="ARBA00023002"/>
    </source>
</evidence>
<accession>A0A4V3D3Y4</accession>
<dbReference type="EMBL" id="SNYI01000001">
    <property type="protein sequence ID" value="TDQ32281.1"/>
    <property type="molecule type" value="Genomic_DNA"/>
</dbReference>
<dbReference type="GO" id="GO:0005506">
    <property type="term" value="F:iron ion binding"/>
    <property type="evidence" value="ECO:0007669"/>
    <property type="project" value="InterPro"/>
</dbReference>
<evidence type="ECO:0000256" key="8">
    <source>
        <dbReference type="RuleBase" id="RU000461"/>
    </source>
</evidence>
<keyword evidence="2 7" id="KW-0349">Heme</keyword>
<evidence type="ECO:0000256" key="7">
    <source>
        <dbReference type="PIRSR" id="PIRSR602401-1"/>
    </source>
</evidence>
<dbReference type="Proteomes" id="UP000295468">
    <property type="component" value="Unassembled WGS sequence"/>
</dbReference>
<reference evidence="9 10" key="1">
    <citation type="submission" date="2019-03" db="EMBL/GenBank/DDBJ databases">
        <title>Genomic Encyclopedia of Archaeal and Bacterial Type Strains, Phase II (KMG-II): from individual species to whole genera.</title>
        <authorList>
            <person name="Goeker M."/>
        </authorList>
    </citation>
    <scope>NUCLEOTIDE SEQUENCE [LARGE SCALE GENOMIC DNA]</scope>
    <source>
        <strain evidence="9 10">DSM 18435</strain>
    </source>
</reference>
<evidence type="ECO:0000256" key="6">
    <source>
        <dbReference type="ARBA" id="ARBA00023033"/>
    </source>
</evidence>
<gene>
    <name evidence="9" type="ORF">CLV82_0104</name>
</gene>
<keyword evidence="5 7" id="KW-0408">Iron</keyword>
<comment type="similarity">
    <text evidence="1 8">Belongs to the cytochrome P450 family.</text>
</comment>
<keyword evidence="10" id="KW-1185">Reference proteome</keyword>
<dbReference type="PANTHER" id="PTHR24291:SF50">
    <property type="entry name" value="BIFUNCTIONAL ALBAFLAVENONE MONOOXYGENASE_TERPENE SYNTHASE"/>
    <property type="match status" value="1"/>
</dbReference>
<feature type="binding site" description="axial binding residue" evidence="7">
    <location>
        <position position="380"/>
    </location>
    <ligand>
        <name>heme</name>
        <dbReference type="ChEBI" id="CHEBI:30413"/>
    </ligand>
    <ligandPart>
        <name>Fe</name>
        <dbReference type="ChEBI" id="CHEBI:18248"/>
    </ligandPart>
</feature>
<dbReference type="InterPro" id="IPR002401">
    <property type="entry name" value="Cyt_P450_E_grp-I"/>
</dbReference>
<evidence type="ECO:0000313" key="10">
    <source>
        <dbReference type="Proteomes" id="UP000295468"/>
    </source>
</evidence>
<dbReference type="GO" id="GO:0016705">
    <property type="term" value="F:oxidoreductase activity, acting on paired donors, with incorporation or reduction of molecular oxygen"/>
    <property type="evidence" value="ECO:0007669"/>
    <property type="project" value="InterPro"/>
</dbReference>
<dbReference type="SUPFAM" id="SSF48264">
    <property type="entry name" value="Cytochrome P450"/>
    <property type="match status" value="1"/>
</dbReference>
<dbReference type="InterPro" id="IPR001128">
    <property type="entry name" value="Cyt_P450"/>
</dbReference>
<protein>
    <submittedName>
        <fullName evidence="9">Cytochrome P450</fullName>
    </submittedName>
</protein>
<dbReference type="GO" id="GO:0004497">
    <property type="term" value="F:monooxygenase activity"/>
    <property type="evidence" value="ECO:0007669"/>
    <property type="project" value="UniProtKB-KW"/>
</dbReference>
<dbReference type="InterPro" id="IPR017972">
    <property type="entry name" value="Cyt_P450_CS"/>
</dbReference>
<evidence type="ECO:0000256" key="1">
    <source>
        <dbReference type="ARBA" id="ARBA00010617"/>
    </source>
</evidence>
<organism evidence="9 10">
    <name type="scientific">Zeaxanthinibacter enoshimensis</name>
    <dbReference type="NCBI Taxonomy" id="392009"/>
    <lineage>
        <taxon>Bacteria</taxon>
        <taxon>Pseudomonadati</taxon>
        <taxon>Bacteroidota</taxon>
        <taxon>Flavobacteriia</taxon>
        <taxon>Flavobacteriales</taxon>
        <taxon>Flavobacteriaceae</taxon>
        <taxon>Zeaxanthinibacter</taxon>
    </lineage>
</organism>
<name>A0A4V3D3Y4_9FLAO</name>
<dbReference type="AlphaFoldDB" id="A0A4V3D3Y4"/>
<dbReference type="PROSITE" id="PS00086">
    <property type="entry name" value="CYTOCHROME_P450"/>
    <property type="match status" value="1"/>
</dbReference>
<dbReference type="Gene3D" id="1.10.630.10">
    <property type="entry name" value="Cytochrome P450"/>
    <property type="match status" value="1"/>
</dbReference>
<keyword evidence="3 7" id="KW-0479">Metal-binding</keyword>
<evidence type="ECO:0000256" key="3">
    <source>
        <dbReference type="ARBA" id="ARBA00022723"/>
    </source>
</evidence>
<keyword evidence="4 8" id="KW-0560">Oxidoreductase</keyword>
<evidence type="ECO:0000256" key="5">
    <source>
        <dbReference type="ARBA" id="ARBA00023004"/>
    </source>
</evidence>
<dbReference type="PRINTS" id="PR00463">
    <property type="entry name" value="EP450I"/>
</dbReference>
<dbReference type="PRINTS" id="PR00385">
    <property type="entry name" value="P450"/>
</dbReference>
<dbReference type="Pfam" id="PF00067">
    <property type="entry name" value="p450"/>
    <property type="match status" value="1"/>
</dbReference>
<comment type="caution">
    <text evidence="9">The sequence shown here is derived from an EMBL/GenBank/DDBJ whole genome shotgun (WGS) entry which is preliminary data.</text>
</comment>
<proteinExistence type="inferred from homology"/>
<keyword evidence="6 8" id="KW-0503">Monooxygenase</keyword>
<dbReference type="InterPro" id="IPR050196">
    <property type="entry name" value="Cytochrome_P450_Monoox"/>
</dbReference>
<evidence type="ECO:0000313" key="9">
    <source>
        <dbReference type="EMBL" id="TDQ32281.1"/>
    </source>
</evidence>
<comment type="cofactor">
    <cofactor evidence="7">
        <name>heme</name>
        <dbReference type="ChEBI" id="CHEBI:30413"/>
    </cofactor>
</comment>
<evidence type="ECO:0000256" key="2">
    <source>
        <dbReference type="ARBA" id="ARBA00022617"/>
    </source>
</evidence>